<dbReference type="EMBL" id="ML995817">
    <property type="protein sequence ID" value="KAF2771967.1"/>
    <property type="molecule type" value="Genomic_DNA"/>
</dbReference>
<evidence type="ECO:0000256" key="7">
    <source>
        <dbReference type="ARBA" id="ARBA00023180"/>
    </source>
</evidence>
<dbReference type="EC" id="3.1.2.22" evidence="2"/>
<feature type="signal peptide" evidence="9">
    <location>
        <begin position="1"/>
        <end position="21"/>
    </location>
</feature>
<dbReference type="Gene3D" id="3.40.50.1820">
    <property type="entry name" value="alpha/beta hydrolase"/>
    <property type="match status" value="1"/>
</dbReference>
<reference evidence="10" key="1">
    <citation type="journal article" date="2020" name="Stud. Mycol.">
        <title>101 Dothideomycetes genomes: a test case for predicting lifestyles and emergence of pathogens.</title>
        <authorList>
            <person name="Haridas S."/>
            <person name="Albert R."/>
            <person name="Binder M."/>
            <person name="Bloem J."/>
            <person name="Labutti K."/>
            <person name="Salamov A."/>
            <person name="Andreopoulos B."/>
            <person name="Baker S."/>
            <person name="Barry K."/>
            <person name="Bills G."/>
            <person name="Bluhm B."/>
            <person name="Cannon C."/>
            <person name="Castanera R."/>
            <person name="Culley D."/>
            <person name="Daum C."/>
            <person name="Ezra D."/>
            <person name="Gonzalez J."/>
            <person name="Henrissat B."/>
            <person name="Kuo A."/>
            <person name="Liang C."/>
            <person name="Lipzen A."/>
            <person name="Lutzoni F."/>
            <person name="Magnuson J."/>
            <person name="Mondo S."/>
            <person name="Nolan M."/>
            <person name="Ohm R."/>
            <person name="Pangilinan J."/>
            <person name="Park H.-J."/>
            <person name="Ramirez L."/>
            <person name="Alfaro M."/>
            <person name="Sun H."/>
            <person name="Tritt A."/>
            <person name="Yoshinaga Y."/>
            <person name="Zwiers L.-H."/>
            <person name="Turgeon B."/>
            <person name="Goodwin S."/>
            <person name="Spatafora J."/>
            <person name="Crous P."/>
            <person name="Grigoriev I."/>
        </authorList>
    </citation>
    <scope>NUCLEOTIDE SEQUENCE</scope>
    <source>
        <strain evidence="10">CBS 116005</strain>
    </source>
</reference>
<sequence length="370" mass="41414">MKMRLLFSLPALLAAFAYTSASLHNTAPPKPLPLLIWHGLGDKYDAEGLRSAGALAQDVYPGTYVYYIRLDEDGNQDRTNSFFGNVTEQIEQVCKDLRQDPRLRLQGSETQYNNGKVQMRVDALGFSQGGQFLRGLLERCDGLQMRSLVTFGSQHNGIAQFQACGAFDFLCKGATALIKGNAWTEYVQGKVVPAQYYRTLNETTGEASEEYLEHSGFLADVNNERVVKKEDYAENVAELEKFVMYVFEEDTTVIPKESGWFAEVNMTADPAVVIPLQNRTIYKEDWVGLKALDEKDGLVFRTAPGGHMQLKEKVLVDAYKTYFGPETREKGSALVGGLKGDGGRALPLMRDQQAASIRIGRWWSELKEYL</sequence>
<keyword evidence="4 9" id="KW-0732">Signal</keyword>
<keyword evidence="5 10" id="KW-0378">Hydrolase</keyword>
<dbReference type="InterPro" id="IPR002472">
    <property type="entry name" value="Palm_thioest"/>
</dbReference>
<evidence type="ECO:0000256" key="9">
    <source>
        <dbReference type="SAM" id="SignalP"/>
    </source>
</evidence>
<dbReference type="PANTHER" id="PTHR11247">
    <property type="entry name" value="PALMITOYL-PROTEIN THIOESTERASE/DOLICHYLDIPHOSPHATASE 1"/>
    <property type="match status" value="1"/>
</dbReference>
<dbReference type="GO" id="GO:0008474">
    <property type="term" value="F:palmitoyl-(protein) hydrolase activity"/>
    <property type="evidence" value="ECO:0007669"/>
    <property type="project" value="UniProtKB-EC"/>
</dbReference>
<evidence type="ECO:0000256" key="4">
    <source>
        <dbReference type="ARBA" id="ARBA00022729"/>
    </source>
</evidence>
<gene>
    <name evidence="10" type="ORF">EJ03DRAFT_325205</name>
</gene>
<proteinExistence type="inferred from homology"/>
<evidence type="ECO:0000256" key="8">
    <source>
        <dbReference type="ARBA" id="ARBA00031934"/>
    </source>
</evidence>
<accession>A0A6G1LGE9</accession>
<evidence type="ECO:0000256" key="1">
    <source>
        <dbReference type="ARBA" id="ARBA00010758"/>
    </source>
</evidence>
<evidence type="ECO:0000256" key="2">
    <source>
        <dbReference type="ARBA" id="ARBA00012423"/>
    </source>
</evidence>
<evidence type="ECO:0000256" key="6">
    <source>
        <dbReference type="ARBA" id="ARBA00023157"/>
    </source>
</evidence>
<evidence type="ECO:0000256" key="3">
    <source>
        <dbReference type="ARBA" id="ARBA00014212"/>
    </source>
</evidence>
<dbReference type="Proteomes" id="UP000799436">
    <property type="component" value="Unassembled WGS sequence"/>
</dbReference>
<organism evidence="10 11">
    <name type="scientific">Teratosphaeria nubilosa</name>
    <dbReference type="NCBI Taxonomy" id="161662"/>
    <lineage>
        <taxon>Eukaryota</taxon>
        <taxon>Fungi</taxon>
        <taxon>Dikarya</taxon>
        <taxon>Ascomycota</taxon>
        <taxon>Pezizomycotina</taxon>
        <taxon>Dothideomycetes</taxon>
        <taxon>Dothideomycetidae</taxon>
        <taxon>Mycosphaerellales</taxon>
        <taxon>Teratosphaeriaceae</taxon>
        <taxon>Teratosphaeria</taxon>
    </lineage>
</organism>
<evidence type="ECO:0000313" key="11">
    <source>
        <dbReference type="Proteomes" id="UP000799436"/>
    </source>
</evidence>
<dbReference type="SUPFAM" id="SSF53474">
    <property type="entry name" value="alpha/beta-Hydrolases"/>
    <property type="match status" value="1"/>
</dbReference>
<evidence type="ECO:0000313" key="10">
    <source>
        <dbReference type="EMBL" id="KAF2771967.1"/>
    </source>
</evidence>
<evidence type="ECO:0000256" key="5">
    <source>
        <dbReference type="ARBA" id="ARBA00022801"/>
    </source>
</evidence>
<keyword evidence="7" id="KW-0325">Glycoprotein</keyword>
<dbReference type="PRINTS" id="PR00414">
    <property type="entry name" value="PPTHIESTRASE"/>
</dbReference>
<dbReference type="InterPro" id="IPR029058">
    <property type="entry name" value="AB_hydrolase_fold"/>
</dbReference>
<dbReference type="OrthoDB" id="10263094at2759"/>
<dbReference type="AlphaFoldDB" id="A0A6G1LGE9"/>
<feature type="chain" id="PRO_5026309747" description="Palmitoyl-protein thioesterase 1" evidence="9">
    <location>
        <begin position="22"/>
        <end position="370"/>
    </location>
</feature>
<protein>
    <recommendedName>
        <fullName evidence="3">Palmitoyl-protein thioesterase 1</fullName>
        <ecNumber evidence="2">3.1.2.22</ecNumber>
    </recommendedName>
    <alternativeName>
        <fullName evidence="8">Palmitoyl-protein hydrolase 1</fullName>
    </alternativeName>
</protein>
<dbReference type="FunFam" id="3.40.50.1820:FF:000107">
    <property type="entry name" value="Palmitoyl-protein thioesterase 1"/>
    <property type="match status" value="1"/>
</dbReference>
<dbReference type="PANTHER" id="PTHR11247:SF8">
    <property type="entry name" value="PALMITOYL-PROTEIN THIOESTERASE 1"/>
    <property type="match status" value="1"/>
</dbReference>
<comment type="similarity">
    <text evidence="1">Belongs to the palmitoyl-protein thioesterase family.</text>
</comment>
<name>A0A6G1LGE9_9PEZI</name>
<keyword evidence="11" id="KW-1185">Reference proteome</keyword>
<keyword evidence="6" id="KW-1015">Disulfide bond</keyword>
<dbReference type="Pfam" id="PF02089">
    <property type="entry name" value="Palm_thioest"/>
    <property type="match status" value="1"/>
</dbReference>